<dbReference type="EMBL" id="KI545851">
    <property type="protein sequence ID" value="EST10061.1"/>
    <property type="molecule type" value="Genomic_DNA"/>
</dbReference>
<name>V5EHJ2_KALBG</name>
<dbReference type="Proteomes" id="UP000019377">
    <property type="component" value="Unassembled WGS sequence"/>
</dbReference>
<evidence type="ECO:0000313" key="3">
    <source>
        <dbReference type="Proteomes" id="UP000019377"/>
    </source>
</evidence>
<feature type="region of interest" description="Disordered" evidence="1">
    <location>
        <begin position="413"/>
        <end position="526"/>
    </location>
</feature>
<feature type="compositionally biased region" description="Low complexity" evidence="1">
    <location>
        <begin position="344"/>
        <end position="353"/>
    </location>
</feature>
<feature type="compositionally biased region" description="Low complexity" evidence="1">
    <location>
        <begin position="427"/>
        <end position="469"/>
    </location>
</feature>
<dbReference type="HOGENOM" id="CLU_362123_0_0_1"/>
<keyword evidence="3" id="KW-1185">Reference proteome</keyword>
<feature type="compositionally biased region" description="Acidic residues" evidence="1">
    <location>
        <begin position="361"/>
        <end position="377"/>
    </location>
</feature>
<feature type="compositionally biased region" description="Low complexity" evidence="1">
    <location>
        <begin position="705"/>
        <end position="728"/>
    </location>
</feature>
<dbReference type="eggNOG" id="ENOG502R31V">
    <property type="taxonomic scope" value="Eukaryota"/>
</dbReference>
<evidence type="ECO:0000313" key="2">
    <source>
        <dbReference type="EMBL" id="EST10061.1"/>
    </source>
</evidence>
<gene>
    <name evidence="2" type="ORF">PSEUBRA_SCAF1g00525</name>
</gene>
<protein>
    <submittedName>
        <fullName evidence="2">Uncharacterized protein</fullName>
    </submittedName>
</protein>
<reference evidence="3" key="1">
    <citation type="journal article" date="2013" name="Genome Announc.">
        <title>Draft genome sequence of Pseudozyma brasiliensis sp. nov. strain GHG001, a high producer of endo-1,4-xylanase isolated from an insect pest of sugarcane.</title>
        <authorList>
            <person name="Oliveira J.V.D.C."/>
            <person name="dos Santos R.A.C."/>
            <person name="Borges T.A."/>
            <person name="Riano-Pachon D.M."/>
            <person name="Goldman G.H."/>
        </authorList>
    </citation>
    <scope>NUCLEOTIDE SEQUENCE [LARGE SCALE GENOMIC DNA]</scope>
    <source>
        <strain evidence="3">GHG001</strain>
    </source>
</reference>
<sequence length="772" mass="82476">MLDAQPSAHPPRAESQHDADPHSAASATHNIEHPDEIIVLSDSSMDDPPQRLTPPLTPPAVTIHSDQPHLMQREISGAGSDVLNITDARIAQMQAAESSAYATDSDSDAQRGRYPRRARNVTDYNPLRNITVNTEDRASLFQLKASTRRWLGVGQDSDDEVGTKTPTLPNTSTPLTMKLGSLIAWHTHKDPLTPAVLRDLLASDDGSNPIGRAKDATSLETDSRRLKLGRAYKRPLPSTLRAFEDMEHQEWVRLEEFLPEVHRLIDEGKARAQGKIIIPMEDDDWVETVYDSQGNADVRTLRCMMGGTVTLYRSAGEESAAEVTGGEEESQGFEIVRMVSPSKSASSRLASVPLPVRQEGAPEEEPNVERDDDGVDEEQDVEVAGREMSSSPTPEPVLLFKAPAAPVQAVQAQPAAAQRLPQHAELTSAAKPVAASSTKTATSSTSHTASAKPTASSSRAKAAKAALKGTSKRDLLSYFSKQAAPSQAASKPPIQSAPAPSTSTAKPTTSSKAKGKQRALDEDIQAWDGLSRSQECEVEVVVDLTRSSTPSETIGRGKHPRSPSPPTIPLTKKSKHKVGPATASGGKAKKSVTGLEDPFLQAEARRQMQRQNAARAEEVSLDEEEHGGLAVEVLLPREGASGKRKHVDDGPSRQPAKKTAAGEVFVQLRPPPSIAGFKPPKKPTSSSTDPPQARTSKSSTKHSSKPSMSSKKPSSSSANANASGSGSSFNPRLPQATPSPTRGGWKGITGWYSARDAFSPTPAVPPKKGGKK</sequence>
<feature type="region of interest" description="Disordered" evidence="1">
    <location>
        <begin position="1"/>
        <end position="58"/>
    </location>
</feature>
<feature type="compositionally biased region" description="Basic and acidic residues" evidence="1">
    <location>
        <begin position="11"/>
        <end position="21"/>
    </location>
</feature>
<proteinExistence type="predicted"/>
<dbReference type="OrthoDB" id="2551855at2759"/>
<evidence type="ECO:0000256" key="1">
    <source>
        <dbReference type="SAM" id="MobiDB-lite"/>
    </source>
</evidence>
<feature type="region of interest" description="Disordered" evidence="1">
    <location>
        <begin position="344"/>
        <end position="377"/>
    </location>
</feature>
<feature type="region of interest" description="Disordered" evidence="1">
    <location>
        <begin position="544"/>
        <end position="772"/>
    </location>
</feature>
<feature type="compositionally biased region" description="Low complexity" evidence="1">
    <location>
        <begin position="683"/>
        <end position="698"/>
    </location>
</feature>
<feature type="compositionally biased region" description="Low complexity" evidence="1">
    <location>
        <begin position="480"/>
        <end position="512"/>
    </location>
</feature>
<accession>V5EHJ2</accession>
<dbReference type="AlphaFoldDB" id="V5EHJ2"/>
<organism evidence="2 3">
    <name type="scientific">Kalmanozyma brasiliensis (strain GHG001)</name>
    <name type="common">Yeast</name>
    <name type="synonym">Pseudozyma brasiliensis</name>
    <dbReference type="NCBI Taxonomy" id="1365824"/>
    <lineage>
        <taxon>Eukaryota</taxon>
        <taxon>Fungi</taxon>
        <taxon>Dikarya</taxon>
        <taxon>Basidiomycota</taxon>
        <taxon>Ustilaginomycotina</taxon>
        <taxon>Ustilaginomycetes</taxon>
        <taxon>Ustilaginales</taxon>
        <taxon>Ustilaginaceae</taxon>
        <taxon>Kalmanozyma</taxon>
    </lineage>
</organism>